<dbReference type="InterPro" id="IPR014001">
    <property type="entry name" value="Helicase_ATP-bd"/>
</dbReference>
<dbReference type="GO" id="GO:0005524">
    <property type="term" value="F:ATP binding"/>
    <property type="evidence" value="ECO:0007669"/>
    <property type="project" value="InterPro"/>
</dbReference>
<feature type="domain" description="Helicase C-terminal" evidence="2">
    <location>
        <begin position="432"/>
        <end position="577"/>
    </location>
</feature>
<dbReference type="Pfam" id="PF00271">
    <property type="entry name" value="Helicase_C"/>
    <property type="match status" value="1"/>
</dbReference>
<protein>
    <submittedName>
        <fullName evidence="3">DNA/RNA helicase</fullName>
    </submittedName>
</protein>
<gene>
    <name evidence="3" type="ORF">A374_14250</name>
</gene>
<dbReference type="STRING" id="1196324.A374_14250"/>
<keyword evidence="3" id="KW-0547">Nucleotide-binding</keyword>
<dbReference type="Gene3D" id="3.40.50.300">
    <property type="entry name" value="P-loop containing nucleotide triphosphate hydrolases"/>
    <property type="match status" value="2"/>
</dbReference>
<keyword evidence="3" id="KW-0378">Hydrolase</keyword>
<dbReference type="PANTHER" id="PTHR47396:SF1">
    <property type="entry name" value="ATP-DEPENDENT HELICASE IRC3-RELATED"/>
    <property type="match status" value="1"/>
</dbReference>
<dbReference type="Pfam" id="PF13091">
    <property type="entry name" value="PLDc_2"/>
    <property type="match status" value="1"/>
</dbReference>
<keyword evidence="4" id="KW-1185">Reference proteome</keyword>
<evidence type="ECO:0000313" key="3">
    <source>
        <dbReference type="EMBL" id="EIT84860.1"/>
    </source>
</evidence>
<dbReference type="EMBL" id="AKKV01000030">
    <property type="protein sequence ID" value="EIT84860.1"/>
    <property type="molecule type" value="Genomic_DNA"/>
</dbReference>
<dbReference type="Pfam" id="PF04851">
    <property type="entry name" value="ResIII"/>
    <property type="match status" value="1"/>
</dbReference>
<dbReference type="eggNOG" id="COG1061">
    <property type="taxonomic scope" value="Bacteria"/>
</dbReference>
<dbReference type="SUPFAM" id="SSF56024">
    <property type="entry name" value="Phospholipase D/nuclease"/>
    <property type="match status" value="1"/>
</dbReference>
<name>I8UD57_9BACL</name>
<sequence length="812" mass="93720">MSSIELVTSQLKDKLAQHMETAQSIYILTSFIMKSGVRVLTPLLQKAIENGAEVKICTGDYLFVTQPEALEALIAIDPAIEIRLFQSNGKSFHPKAYIVQKSLQEGVLIVGSSNLSQAALTNAVEWNLLVNDHGEFALYEEALDLFMQTFHHEHTIEMNAERLKEYKERYDNHHRQYPGLAQQFSKSEEEALTLPDELEQEVEIISERAVVYDVQKPRPAQETALAMLRQTALEGYNKAMVVMATGLGKTYLAAFFAQEYSSVLFLAHREELLKQAQQSFHHILPEKTTGLYYSKEKNFQADCVFASIHTLSMQQHLHTFSRDAFDLIIVDEFHHAASRSYRKVIEYFQPRFLLGLTATPDRLDGQDVYALCEGNVAYQLHFLEAIERQWLAPFHYYGVYDDIDYRAITWLGNRYDEEQLAHVQLRRDRAETILNAWTKYKQTRTLAFCSSIRQADYLAHYWNEQGWNTVSLHSKSRHPSRQEAIAQLAAGTLDVIFTVDLFNEGVDIPAVDTLLFVRPTESLTVFTQQMGRGLRLHDDKQKCVIIDLIGNYRNVDYKLQLFQRDADAQKRGISGVLPTLPLHCEWHVDLQSIALLEELKKKRQPRKEKLLAAYYEVKKELGRRPTYVELHLIGGEPSHAYRQEFSSYVAFLVWAKEATEAEKAAFACYESWLAEVEQTVMSKSYKMVVLHYMLQRGVTHWLDSVTPREVAPYFYRYLTAKNYRKNIDFSHAWAKKLATYDEKQVSSLIATMPMTKWSGSSKGFVTYEDGRFSITIAGASSYKELLHEWTLQICEYRLHRHFERKGGELHLN</sequence>
<reference evidence="3 4" key="1">
    <citation type="journal article" date="2012" name="J. Bacteriol.">
        <title>Genome of Bacillus macauensis ZFHKF-1, a Long-Chain-Forming Bacterium.</title>
        <authorList>
            <person name="Cai L."/>
            <person name="Zhang T."/>
        </authorList>
    </citation>
    <scope>NUCLEOTIDE SEQUENCE [LARGE SCALE GENOMIC DNA]</scope>
    <source>
        <strain evidence="3 4">ZFHKF-1</strain>
    </source>
</reference>
<dbReference type="OrthoDB" id="9802848at2"/>
<dbReference type="SUPFAM" id="SSF52540">
    <property type="entry name" value="P-loop containing nucleoside triphosphate hydrolases"/>
    <property type="match status" value="1"/>
</dbReference>
<dbReference type="GO" id="GO:0004386">
    <property type="term" value="F:helicase activity"/>
    <property type="evidence" value="ECO:0007669"/>
    <property type="project" value="UniProtKB-KW"/>
</dbReference>
<dbReference type="PANTHER" id="PTHR47396">
    <property type="entry name" value="TYPE I RESTRICTION ENZYME ECOKI R PROTEIN"/>
    <property type="match status" value="1"/>
</dbReference>
<dbReference type="InterPro" id="IPR050742">
    <property type="entry name" value="Helicase_Restrict-Modif_Enz"/>
</dbReference>
<dbReference type="PROSITE" id="PS51194">
    <property type="entry name" value="HELICASE_CTER"/>
    <property type="match status" value="1"/>
</dbReference>
<dbReference type="CDD" id="cd18799">
    <property type="entry name" value="SF2_C_EcoAI-like"/>
    <property type="match status" value="1"/>
</dbReference>
<keyword evidence="3" id="KW-0347">Helicase</keyword>
<keyword evidence="3" id="KW-0067">ATP-binding</keyword>
<accession>I8UD57</accession>
<dbReference type="PATRIC" id="fig|1196324.3.peg.2912"/>
<dbReference type="RefSeq" id="WP_007202928.1">
    <property type="nucleotide sequence ID" value="NZ_AKKV01000030.1"/>
</dbReference>
<dbReference type="GO" id="GO:0005829">
    <property type="term" value="C:cytosol"/>
    <property type="evidence" value="ECO:0007669"/>
    <property type="project" value="TreeGrafter"/>
</dbReference>
<evidence type="ECO:0000259" key="1">
    <source>
        <dbReference type="PROSITE" id="PS51192"/>
    </source>
</evidence>
<feature type="domain" description="Helicase ATP-binding" evidence="1">
    <location>
        <begin position="230"/>
        <end position="378"/>
    </location>
</feature>
<dbReference type="InterPro" id="IPR025202">
    <property type="entry name" value="PLD-like_dom"/>
</dbReference>
<dbReference type="SMART" id="SM00487">
    <property type="entry name" value="DEXDc"/>
    <property type="match status" value="1"/>
</dbReference>
<comment type="caution">
    <text evidence="3">The sequence shown here is derived from an EMBL/GenBank/DDBJ whole genome shotgun (WGS) entry which is preliminary data.</text>
</comment>
<dbReference type="InterPro" id="IPR006935">
    <property type="entry name" value="Helicase/UvrB_N"/>
</dbReference>
<dbReference type="eggNOG" id="COG3886">
    <property type="taxonomic scope" value="Bacteria"/>
</dbReference>
<dbReference type="AlphaFoldDB" id="I8UD57"/>
<dbReference type="GO" id="GO:0003677">
    <property type="term" value="F:DNA binding"/>
    <property type="evidence" value="ECO:0007669"/>
    <property type="project" value="InterPro"/>
</dbReference>
<dbReference type="Proteomes" id="UP000004080">
    <property type="component" value="Unassembled WGS sequence"/>
</dbReference>
<proteinExistence type="predicted"/>
<evidence type="ECO:0000313" key="4">
    <source>
        <dbReference type="Proteomes" id="UP000004080"/>
    </source>
</evidence>
<dbReference type="InterPro" id="IPR027417">
    <property type="entry name" value="P-loop_NTPase"/>
</dbReference>
<dbReference type="SMART" id="SM00490">
    <property type="entry name" value="HELICc"/>
    <property type="match status" value="1"/>
</dbReference>
<dbReference type="CDD" id="cd18032">
    <property type="entry name" value="DEXHc_RE_I_III_res"/>
    <property type="match status" value="1"/>
</dbReference>
<organism evidence="3 4">
    <name type="scientific">Fictibacillus macauensis ZFHKF-1</name>
    <dbReference type="NCBI Taxonomy" id="1196324"/>
    <lineage>
        <taxon>Bacteria</taxon>
        <taxon>Bacillati</taxon>
        <taxon>Bacillota</taxon>
        <taxon>Bacilli</taxon>
        <taxon>Bacillales</taxon>
        <taxon>Fictibacillaceae</taxon>
        <taxon>Fictibacillus</taxon>
    </lineage>
</organism>
<dbReference type="GO" id="GO:0016787">
    <property type="term" value="F:hydrolase activity"/>
    <property type="evidence" value="ECO:0007669"/>
    <property type="project" value="InterPro"/>
</dbReference>
<dbReference type="Gene3D" id="3.30.870.10">
    <property type="entry name" value="Endonuclease Chain A"/>
    <property type="match status" value="1"/>
</dbReference>
<dbReference type="REBASE" id="52267">
    <property type="entry name" value="BmaZFHKFORF14250P"/>
</dbReference>
<evidence type="ECO:0000259" key="2">
    <source>
        <dbReference type="PROSITE" id="PS51194"/>
    </source>
</evidence>
<dbReference type="InterPro" id="IPR001650">
    <property type="entry name" value="Helicase_C-like"/>
</dbReference>
<dbReference type="PROSITE" id="PS51192">
    <property type="entry name" value="HELICASE_ATP_BIND_1"/>
    <property type="match status" value="1"/>
</dbReference>